<dbReference type="AlphaFoldDB" id="A0A939E3G4"/>
<dbReference type="SUPFAM" id="SSF103032">
    <property type="entry name" value="Hypothetical protein YwqG"/>
    <property type="match status" value="1"/>
</dbReference>
<organism evidence="1 2">
    <name type="scientific">Corynebacterium mendelii</name>
    <dbReference type="NCBI Taxonomy" id="2765362"/>
    <lineage>
        <taxon>Bacteria</taxon>
        <taxon>Bacillati</taxon>
        <taxon>Actinomycetota</taxon>
        <taxon>Actinomycetes</taxon>
        <taxon>Mycobacteriales</taxon>
        <taxon>Corynebacteriaceae</taxon>
        <taxon>Corynebacterium</taxon>
    </lineage>
</organism>
<dbReference type="InterPro" id="IPR035948">
    <property type="entry name" value="YwqG-like_sf"/>
</dbReference>
<evidence type="ECO:0000313" key="1">
    <source>
        <dbReference type="EMBL" id="MBN9644877.1"/>
    </source>
</evidence>
<dbReference type="Proteomes" id="UP000664332">
    <property type="component" value="Unassembled WGS sequence"/>
</dbReference>
<name>A0A939E3G4_9CORY</name>
<keyword evidence="2" id="KW-1185">Reference proteome</keyword>
<gene>
    <name evidence="1" type="ORF">JZY06_09680</name>
</gene>
<proteinExistence type="predicted"/>
<dbReference type="EMBL" id="JAFLEQ010000016">
    <property type="protein sequence ID" value="MBN9644877.1"/>
    <property type="molecule type" value="Genomic_DNA"/>
</dbReference>
<dbReference type="RefSeq" id="WP_207279334.1">
    <property type="nucleotide sequence ID" value="NZ_JAFLEQ010000016.1"/>
</dbReference>
<dbReference type="Pfam" id="PF09234">
    <property type="entry name" value="DUF1963"/>
    <property type="match status" value="1"/>
</dbReference>
<accession>A0A939E3G4</accession>
<comment type="caution">
    <text evidence="1">The sequence shown here is derived from an EMBL/GenBank/DDBJ whole genome shotgun (WGS) entry which is preliminary data.</text>
</comment>
<reference evidence="1" key="1">
    <citation type="submission" date="2021-03" db="EMBL/GenBank/DDBJ databases">
        <authorList>
            <person name="Sun Q."/>
        </authorList>
    </citation>
    <scope>NUCLEOTIDE SEQUENCE</scope>
    <source>
        <strain evidence="1">CCM 8862</strain>
    </source>
</reference>
<dbReference type="PANTHER" id="PTHR36436:SF6">
    <property type="entry name" value="SLL5081 PROTEIN"/>
    <property type="match status" value="1"/>
</dbReference>
<protein>
    <submittedName>
        <fullName evidence="1">DUF1963 domain-containing protein</fullName>
    </submittedName>
</protein>
<evidence type="ECO:0000313" key="2">
    <source>
        <dbReference type="Proteomes" id="UP000664332"/>
    </source>
</evidence>
<dbReference type="Gene3D" id="2.30.320.10">
    <property type="entry name" value="YwqG-like"/>
    <property type="match status" value="1"/>
</dbReference>
<sequence>MNQPAVPGKDRVKQFFDHLAAETAVDIITITPQPGAVLERTGSNFGGLFYLPRECSIPCTEAGGQMYMLAQINCAELPANNIYPDTGIMQFWIDGSDDVMGMDFEDILSDAGKRVIYHPEITDHLSAEELSAIYRPQKADDGELYTPIFEGAPLAMVFTPGKQSIRVTDFRFDAVFTEKWNEFFPDCPLDNLWELNDIDEELFDAANEKFWGQEQCQIGGYGSFTQEDPRFEDPLDDYTELLLQIETVNGPGYEMMWGDLGVGGFFARPQQLADLDFANCIFNWDCG</sequence>
<dbReference type="InterPro" id="IPR015315">
    <property type="entry name" value="DUF1963"/>
</dbReference>
<dbReference type="PANTHER" id="PTHR36436">
    <property type="entry name" value="SLL5081 PROTEIN"/>
    <property type="match status" value="1"/>
</dbReference>